<feature type="domain" description="Fibronectin type-III" evidence="6">
    <location>
        <begin position="301"/>
        <end position="395"/>
    </location>
</feature>
<dbReference type="GO" id="GO:0004896">
    <property type="term" value="F:cytokine receptor activity"/>
    <property type="evidence" value="ECO:0007669"/>
    <property type="project" value="TreeGrafter"/>
</dbReference>
<keyword evidence="5" id="KW-0325">Glycoprotein</keyword>
<dbReference type="InterPro" id="IPR036116">
    <property type="entry name" value="FN3_sf"/>
</dbReference>
<keyword evidence="8" id="KW-1185">Reference proteome</keyword>
<dbReference type="SUPFAM" id="SSF49265">
    <property type="entry name" value="Fibronectin type III"/>
    <property type="match status" value="2"/>
</dbReference>
<dbReference type="FunFam" id="2.60.40.10:FF:000028">
    <property type="entry name" value="Neuronal cell adhesion molecule"/>
    <property type="match status" value="2"/>
</dbReference>
<gene>
    <name evidence="7" type="ORF">PMEA_00031436</name>
</gene>
<dbReference type="Pfam" id="PF00041">
    <property type="entry name" value="fn3"/>
    <property type="match status" value="4"/>
</dbReference>
<dbReference type="Gene3D" id="2.60.40.10">
    <property type="entry name" value="Immunoglobulins"/>
    <property type="match status" value="4"/>
</dbReference>
<evidence type="ECO:0000313" key="7">
    <source>
        <dbReference type="EMBL" id="CAH3044855.1"/>
    </source>
</evidence>
<dbReference type="InterPro" id="IPR003961">
    <property type="entry name" value="FN3_dom"/>
</dbReference>
<keyword evidence="1" id="KW-0732">Signal</keyword>
<evidence type="ECO:0000256" key="4">
    <source>
        <dbReference type="ARBA" id="ARBA00023170"/>
    </source>
</evidence>
<feature type="domain" description="Fibronectin type-III" evidence="6">
    <location>
        <begin position="202"/>
        <end position="296"/>
    </location>
</feature>
<comment type="caution">
    <text evidence="7">The sequence shown here is derived from an EMBL/GenBank/DDBJ whole genome shotgun (WGS) entry which is preliminary data.</text>
</comment>
<evidence type="ECO:0000256" key="1">
    <source>
        <dbReference type="ARBA" id="ARBA00022729"/>
    </source>
</evidence>
<reference evidence="7 8" key="1">
    <citation type="submission" date="2022-05" db="EMBL/GenBank/DDBJ databases">
        <authorList>
            <consortium name="Genoscope - CEA"/>
            <person name="William W."/>
        </authorList>
    </citation>
    <scope>NUCLEOTIDE SEQUENCE [LARGE SCALE GENOMIC DNA]</scope>
</reference>
<dbReference type="EMBL" id="CALNXJ010000007">
    <property type="protein sequence ID" value="CAH3044855.1"/>
    <property type="molecule type" value="Genomic_DNA"/>
</dbReference>
<protein>
    <recommendedName>
        <fullName evidence="6">Fibronectin type-III domain-containing protein</fullName>
    </recommendedName>
</protein>
<dbReference type="GO" id="GO:0009897">
    <property type="term" value="C:external side of plasma membrane"/>
    <property type="evidence" value="ECO:0007669"/>
    <property type="project" value="TreeGrafter"/>
</dbReference>
<organism evidence="7 8">
    <name type="scientific">Pocillopora meandrina</name>
    <dbReference type="NCBI Taxonomy" id="46732"/>
    <lineage>
        <taxon>Eukaryota</taxon>
        <taxon>Metazoa</taxon>
        <taxon>Cnidaria</taxon>
        <taxon>Anthozoa</taxon>
        <taxon>Hexacorallia</taxon>
        <taxon>Scleractinia</taxon>
        <taxon>Astrocoeniina</taxon>
        <taxon>Pocilloporidae</taxon>
        <taxon>Pocillopora</taxon>
    </lineage>
</organism>
<dbReference type="Proteomes" id="UP001159428">
    <property type="component" value="Unassembled WGS sequence"/>
</dbReference>
<dbReference type="CDD" id="cd00063">
    <property type="entry name" value="FN3"/>
    <property type="match status" value="4"/>
</dbReference>
<dbReference type="InterPro" id="IPR050379">
    <property type="entry name" value="Type-I_Cytokine_Rcpt"/>
</dbReference>
<dbReference type="InterPro" id="IPR013783">
    <property type="entry name" value="Ig-like_fold"/>
</dbReference>
<evidence type="ECO:0000313" key="8">
    <source>
        <dbReference type="Proteomes" id="UP001159428"/>
    </source>
</evidence>
<feature type="domain" description="Fibronectin type-III" evidence="6">
    <location>
        <begin position="4"/>
        <end position="99"/>
    </location>
</feature>
<feature type="non-terminal residue" evidence="7">
    <location>
        <position position="1"/>
    </location>
</feature>
<keyword evidence="4" id="KW-0675">Receptor</keyword>
<sequence>PNVGPNITRAFNTSSTSLFVSWINSIPPESYVGVLTGYRVIWSEQPGSKNKRLRDLGLDAVNFTITGLKAYGLYKVQVAGRTNGGSGTSNDRYVRTDEDVPSAGPDDLTVTVINSTSLLVEWKNVDVCCRNGVTRGYHVLLTDDDQQKIVANLTLFETVFSIGFHDLLPYYAYKVSVKALNVKGVGPASTNVSLTGEGAPVQPPDVTLELSSATSISIQWTFNNSVRNVLGVLLGFKVRYRAEGDNFGLVQTIKAQESSLTLDSLTPYTTYNIKVGAFTKAGETKSNALIARTLEDVPGAPPVNVSATNSSTLAIKINWGPIGVELRNGIILGYRIMVGMLNSTLEHTFTASSNQTELLIKNLDKGRTYRISVAGFTSVGNGPQSAPVFIKTDEEGIHLCISIFLSIIF</sequence>
<evidence type="ECO:0000256" key="5">
    <source>
        <dbReference type="ARBA" id="ARBA00023180"/>
    </source>
</evidence>
<feature type="domain" description="Fibronectin type-III" evidence="6">
    <location>
        <begin position="104"/>
        <end position="199"/>
    </location>
</feature>
<dbReference type="PROSITE" id="PS50853">
    <property type="entry name" value="FN3"/>
    <property type="match status" value="4"/>
</dbReference>
<dbReference type="GO" id="GO:0043235">
    <property type="term" value="C:receptor complex"/>
    <property type="evidence" value="ECO:0007669"/>
    <property type="project" value="TreeGrafter"/>
</dbReference>
<dbReference type="PANTHER" id="PTHR23036">
    <property type="entry name" value="CYTOKINE RECEPTOR"/>
    <property type="match status" value="1"/>
</dbReference>
<dbReference type="AlphaFoldDB" id="A0AAU9W1D7"/>
<dbReference type="PANTHER" id="PTHR23036:SF151">
    <property type="entry name" value="FIBRONECTIN TYPE-III DOMAIN-CONTAINING PROTEIN"/>
    <property type="match status" value="1"/>
</dbReference>
<evidence type="ECO:0000259" key="6">
    <source>
        <dbReference type="PROSITE" id="PS50853"/>
    </source>
</evidence>
<name>A0AAU9W1D7_9CNID</name>
<evidence type="ECO:0000256" key="3">
    <source>
        <dbReference type="ARBA" id="ARBA00023157"/>
    </source>
</evidence>
<accession>A0AAU9W1D7</accession>
<keyword evidence="2" id="KW-0677">Repeat</keyword>
<dbReference type="SMART" id="SM00060">
    <property type="entry name" value="FN3"/>
    <property type="match status" value="4"/>
</dbReference>
<proteinExistence type="predicted"/>
<evidence type="ECO:0000256" key="2">
    <source>
        <dbReference type="ARBA" id="ARBA00022737"/>
    </source>
</evidence>
<dbReference type="GO" id="GO:0019955">
    <property type="term" value="F:cytokine binding"/>
    <property type="evidence" value="ECO:0007669"/>
    <property type="project" value="TreeGrafter"/>
</dbReference>
<keyword evidence="3" id="KW-1015">Disulfide bond</keyword>